<proteinExistence type="predicted"/>
<dbReference type="AlphaFoldDB" id="A0A6H5H9R1"/>
<feature type="region of interest" description="Disordered" evidence="1">
    <location>
        <begin position="370"/>
        <end position="390"/>
    </location>
</feature>
<gene>
    <name evidence="2" type="ORF">NTEN_LOCUS17165</name>
</gene>
<reference evidence="2 3" key="1">
    <citation type="submission" date="2020-02" db="EMBL/GenBank/DDBJ databases">
        <authorList>
            <person name="Ferguson B K."/>
        </authorList>
    </citation>
    <scope>NUCLEOTIDE SEQUENCE [LARGE SCALE GENOMIC DNA]</scope>
</reference>
<feature type="region of interest" description="Disordered" evidence="1">
    <location>
        <begin position="269"/>
        <end position="288"/>
    </location>
</feature>
<evidence type="ECO:0000256" key="1">
    <source>
        <dbReference type="SAM" id="MobiDB-lite"/>
    </source>
</evidence>
<sequence>MDALKVGCVQKQPSTTRRPKRVKAVAYVIPVVDVPSKAHPGMPTRLHQLESAAVDVPSVVPVFHLEESEQLLPHQKQLQTDHIFSSGRHAAKHQQLKYPTFLQDELWECSERNFKTYHRLLKSPGQHACPPPPCPWPPPPAPPQQGVKTFKKSKKLEKFKIGSVEFPQIGKNAKNEKSRQELSSQTADFFGKAGPKYQLSNGSGQVERLTIQATGEPLRMLMDASLSECIAFSKESTRLEAESDVKFETDRKDFSKAITVMEAGISNSKQTMNGRSKKSNAEQRQRCRRSGNVVGDLATLWAIWQRRTVTLAVRLQSLPARVGYAAQISPKENRGRRIFSSLPVSDRRFCRGLVFLICTSKGDPFDQRSIKQAQVGKDSSESPNVESGFRCSDRLSAGLNVEGKG</sequence>
<protein>
    <submittedName>
        <fullName evidence="2">Uncharacterized protein</fullName>
    </submittedName>
</protein>
<keyword evidence="3" id="KW-1185">Reference proteome</keyword>
<evidence type="ECO:0000313" key="2">
    <source>
        <dbReference type="EMBL" id="CAB0012422.1"/>
    </source>
</evidence>
<dbReference type="EMBL" id="CADCXU010025429">
    <property type="protein sequence ID" value="CAB0012422.1"/>
    <property type="molecule type" value="Genomic_DNA"/>
</dbReference>
<accession>A0A6H5H9R1</accession>
<organism evidence="2 3">
    <name type="scientific">Nesidiocoris tenuis</name>
    <dbReference type="NCBI Taxonomy" id="355587"/>
    <lineage>
        <taxon>Eukaryota</taxon>
        <taxon>Metazoa</taxon>
        <taxon>Ecdysozoa</taxon>
        <taxon>Arthropoda</taxon>
        <taxon>Hexapoda</taxon>
        <taxon>Insecta</taxon>
        <taxon>Pterygota</taxon>
        <taxon>Neoptera</taxon>
        <taxon>Paraneoptera</taxon>
        <taxon>Hemiptera</taxon>
        <taxon>Heteroptera</taxon>
        <taxon>Panheteroptera</taxon>
        <taxon>Cimicomorpha</taxon>
        <taxon>Miridae</taxon>
        <taxon>Dicyphina</taxon>
        <taxon>Nesidiocoris</taxon>
    </lineage>
</organism>
<dbReference type="Proteomes" id="UP000479000">
    <property type="component" value="Unassembled WGS sequence"/>
</dbReference>
<evidence type="ECO:0000313" key="3">
    <source>
        <dbReference type="Proteomes" id="UP000479000"/>
    </source>
</evidence>
<name>A0A6H5H9R1_9HEMI</name>